<feature type="transmembrane region" description="Helical" evidence="1">
    <location>
        <begin position="33"/>
        <end position="54"/>
    </location>
</feature>
<feature type="transmembrane region" description="Helical" evidence="1">
    <location>
        <begin position="92"/>
        <end position="113"/>
    </location>
</feature>
<evidence type="ECO:0000313" key="3">
    <source>
        <dbReference type="WBParaSite" id="scaffold3542_cov176.g6785"/>
    </source>
</evidence>
<evidence type="ECO:0000313" key="2">
    <source>
        <dbReference type="Proteomes" id="UP000887561"/>
    </source>
</evidence>
<protein>
    <submittedName>
        <fullName evidence="3">Transmembrane protein 18</fullName>
    </submittedName>
</protein>
<keyword evidence="1" id="KW-0812">Transmembrane</keyword>
<dbReference type="Proteomes" id="UP000887561">
    <property type="component" value="Unplaced"/>
</dbReference>
<sequence length="191" mass="21787">MPSEKNIQIENFDPNAPEFFPSTCCEFLHVKSALYVASFIQLAFVFSLTLVYLILEQSQFINAVDVFRPGVGFVLTGVCLQRDLFISVQIMLLLGLVCLSDLFAFILVFTMAFGSRISLGNSLDAKSLVQSVLVNDQRWEYFLGPFWPYLLAIIFHMTACAMICFVAIYRRYRKFLTRKYAAISDSSTLRH</sequence>
<evidence type="ECO:0000256" key="1">
    <source>
        <dbReference type="SAM" id="Phobius"/>
    </source>
</evidence>
<keyword evidence="1" id="KW-0472">Membrane</keyword>
<feature type="transmembrane region" description="Helical" evidence="1">
    <location>
        <begin position="146"/>
        <end position="169"/>
    </location>
</feature>
<dbReference type="AlphaFoldDB" id="A0A915MCE7"/>
<proteinExistence type="predicted"/>
<reference evidence="3" key="1">
    <citation type="submission" date="2022-11" db="UniProtKB">
        <authorList>
            <consortium name="WormBaseParasite"/>
        </authorList>
    </citation>
    <scope>IDENTIFICATION</scope>
</reference>
<dbReference type="WBParaSite" id="scaffold3542_cov176.g6785">
    <property type="protein sequence ID" value="scaffold3542_cov176.g6785"/>
    <property type="gene ID" value="scaffold3542_cov176.g6785"/>
</dbReference>
<keyword evidence="2" id="KW-1185">Reference proteome</keyword>
<accession>A0A915MCE7</accession>
<keyword evidence="1" id="KW-1133">Transmembrane helix</keyword>
<name>A0A915MCE7_MELJA</name>
<organism evidence="2 3">
    <name type="scientific">Meloidogyne javanica</name>
    <name type="common">Root-knot nematode worm</name>
    <dbReference type="NCBI Taxonomy" id="6303"/>
    <lineage>
        <taxon>Eukaryota</taxon>
        <taxon>Metazoa</taxon>
        <taxon>Ecdysozoa</taxon>
        <taxon>Nematoda</taxon>
        <taxon>Chromadorea</taxon>
        <taxon>Rhabditida</taxon>
        <taxon>Tylenchina</taxon>
        <taxon>Tylenchomorpha</taxon>
        <taxon>Tylenchoidea</taxon>
        <taxon>Meloidogynidae</taxon>
        <taxon>Meloidogyninae</taxon>
        <taxon>Meloidogyne</taxon>
        <taxon>Meloidogyne incognita group</taxon>
    </lineage>
</organism>